<gene>
    <name evidence="2" type="ORF">CHK_0460</name>
</gene>
<sequence length="237" mass="27461">MPQKNIESILVMGDSVAKGVVFHPEKNRYIFSKSGFIRRLGTMLKAKILDFSKFGTTSDYGSKLLGDKLSDLNPDLVLIEYGGNDCDYNWDEVAQTPMKEHFPNTLVTAFEENITHMVNSLKKENKIPVLMNLPPLNAPSYFRWFTKNDPQRAHNILKWLHDVSKIYWWQEKYSYTIEKIARATGTHLINVRNAFLSQQHYQNLICEDGIHPNEKGQALIEKTFIDYIEKHAAYMMV</sequence>
<organism evidence="2 3">
    <name type="scientific">Christensenella hongkongensis</name>
    <dbReference type="NCBI Taxonomy" id="270498"/>
    <lineage>
        <taxon>Bacteria</taxon>
        <taxon>Bacillati</taxon>
        <taxon>Bacillota</taxon>
        <taxon>Clostridia</taxon>
        <taxon>Christensenellales</taxon>
        <taxon>Christensenellaceae</taxon>
        <taxon>Christensenella</taxon>
    </lineage>
</organism>
<dbReference type="Gene3D" id="3.40.50.1110">
    <property type="entry name" value="SGNH hydrolase"/>
    <property type="match status" value="1"/>
</dbReference>
<dbReference type="InterPro" id="IPR051532">
    <property type="entry name" value="Ester_Hydrolysis_Enzymes"/>
</dbReference>
<comment type="caution">
    <text evidence="2">The sequence shown here is derived from an EMBL/GenBank/DDBJ whole genome shotgun (WGS) entry which is preliminary data.</text>
</comment>
<dbReference type="InterPro" id="IPR036514">
    <property type="entry name" value="SGNH_hydro_sf"/>
</dbReference>
<evidence type="ECO:0000313" key="2">
    <source>
        <dbReference type="EMBL" id="KKI52032.1"/>
    </source>
</evidence>
<dbReference type="CDD" id="cd00229">
    <property type="entry name" value="SGNH_hydrolase"/>
    <property type="match status" value="1"/>
</dbReference>
<name>A0A0M2NNQ8_9FIRM</name>
<dbReference type="AlphaFoldDB" id="A0A0M2NNQ8"/>
<dbReference type="GO" id="GO:0004622">
    <property type="term" value="F:phosphatidylcholine lysophospholipase activity"/>
    <property type="evidence" value="ECO:0007669"/>
    <property type="project" value="TreeGrafter"/>
</dbReference>
<dbReference type="SUPFAM" id="SSF52266">
    <property type="entry name" value="SGNH hydrolase"/>
    <property type="match status" value="1"/>
</dbReference>
<dbReference type="InterPro" id="IPR013830">
    <property type="entry name" value="SGNH_hydro"/>
</dbReference>
<accession>A0A0M2NNQ8</accession>
<dbReference type="STRING" id="270498.CHK_0460"/>
<protein>
    <recommendedName>
        <fullName evidence="1">SGNH hydrolase-type esterase domain-containing protein</fullName>
    </recommendedName>
</protein>
<dbReference type="EMBL" id="LAYJ01000045">
    <property type="protein sequence ID" value="KKI52032.1"/>
    <property type="molecule type" value="Genomic_DNA"/>
</dbReference>
<evidence type="ECO:0000259" key="1">
    <source>
        <dbReference type="Pfam" id="PF13472"/>
    </source>
</evidence>
<dbReference type="PANTHER" id="PTHR30383:SF5">
    <property type="entry name" value="SGNH HYDROLASE-TYPE ESTERASE DOMAIN-CONTAINING PROTEIN"/>
    <property type="match status" value="1"/>
</dbReference>
<proteinExistence type="predicted"/>
<dbReference type="Proteomes" id="UP000034076">
    <property type="component" value="Unassembled WGS sequence"/>
</dbReference>
<reference evidence="2 3" key="1">
    <citation type="submission" date="2015-04" db="EMBL/GenBank/DDBJ databases">
        <title>Draft genome sequence of bacteremic isolate Catabacter hongkongensis type strain HKU16T.</title>
        <authorList>
            <person name="Lau S.K."/>
            <person name="Teng J.L."/>
            <person name="Huang Y."/>
            <person name="Curreem S.O."/>
            <person name="Tsui S.K."/>
            <person name="Woo P.C."/>
        </authorList>
    </citation>
    <scope>NUCLEOTIDE SEQUENCE [LARGE SCALE GENOMIC DNA]</scope>
    <source>
        <strain evidence="2 3">HKU16</strain>
    </source>
</reference>
<dbReference type="OrthoDB" id="2513075at2"/>
<dbReference type="RefSeq" id="WP_046442409.1">
    <property type="nucleotide sequence ID" value="NZ_JAXDTA010000234.1"/>
</dbReference>
<dbReference type="PANTHER" id="PTHR30383">
    <property type="entry name" value="THIOESTERASE 1/PROTEASE 1/LYSOPHOSPHOLIPASE L1"/>
    <property type="match status" value="1"/>
</dbReference>
<dbReference type="Pfam" id="PF13472">
    <property type="entry name" value="Lipase_GDSL_2"/>
    <property type="match status" value="1"/>
</dbReference>
<dbReference type="PATRIC" id="fig|270498.16.peg.564"/>
<feature type="domain" description="SGNH hydrolase-type esterase" evidence="1">
    <location>
        <begin position="12"/>
        <end position="219"/>
    </location>
</feature>
<keyword evidence="3" id="KW-1185">Reference proteome</keyword>
<evidence type="ECO:0000313" key="3">
    <source>
        <dbReference type="Proteomes" id="UP000034076"/>
    </source>
</evidence>